<dbReference type="EMBL" id="WQMS01000006">
    <property type="protein sequence ID" value="MVO77175.1"/>
    <property type="molecule type" value="Genomic_DNA"/>
</dbReference>
<organism evidence="2 3">
    <name type="scientific">Sphingomonas horti</name>
    <dbReference type="NCBI Taxonomy" id="2682842"/>
    <lineage>
        <taxon>Bacteria</taxon>
        <taxon>Pseudomonadati</taxon>
        <taxon>Pseudomonadota</taxon>
        <taxon>Alphaproteobacteria</taxon>
        <taxon>Sphingomonadales</taxon>
        <taxon>Sphingomonadaceae</taxon>
        <taxon>Sphingomonas</taxon>
    </lineage>
</organism>
<gene>
    <name evidence="2" type="ORF">GON01_04375</name>
</gene>
<comment type="caution">
    <text evidence="2">The sequence shown here is derived from an EMBL/GenBank/DDBJ whole genome shotgun (WGS) entry which is preliminary data.</text>
</comment>
<dbReference type="NCBIfam" id="TIGR04433">
    <property type="entry name" value="UrcA_uranyl"/>
    <property type="match status" value="1"/>
</dbReference>
<accession>A0A6I4IYF1</accession>
<evidence type="ECO:0000313" key="2">
    <source>
        <dbReference type="EMBL" id="MVO77175.1"/>
    </source>
</evidence>
<evidence type="ECO:0000256" key="1">
    <source>
        <dbReference type="SAM" id="MobiDB-lite"/>
    </source>
</evidence>
<dbReference type="InterPro" id="IPR030972">
    <property type="entry name" value="UrcA_uranyl"/>
</dbReference>
<proteinExistence type="predicted"/>
<evidence type="ECO:0000313" key="3">
    <source>
        <dbReference type="Proteomes" id="UP000441389"/>
    </source>
</evidence>
<name>A0A6I4IYF1_9SPHN</name>
<keyword evidence="3" id="KW-1185">Reference proteome</keyword>
<dbReference type="AlphaFoldDB" id="A0A6I4IYF1"/>
<feature type="region of interest" description="Disordered" evidence="1">
    <location>
        <begin position="1"/>
        <end position="39"/>
    </location>
</feature>
<protein>
    <submittedName>
        <fullName evidence="2">UrcA family protein</fullName>
    </submittedName>
</protein>
<sequence length="155" mass="15760">MGRGPGVTQECAAGRSSSPAPTGPPPNGSAPFGAARTHSKEGHAMFTRQLAKALLASVTAGLVTFAVSPAQAELNAPRSVLVRYSDLDLKSDAGRTTLNKRIAFAAGTVCGPADALSYASRHAIAACEERAIANASRGLVEVFASAQGEIRVAAN</sequence>
<reference evidence="2 3" key="1">
    <citation type="submission" date="2019-12" db="EMBL/GenBank/DDBJ databases">
        <authorList>
            <person name="Huq M.A."/>
        </authorList>
    </citation>
    <scope>NUCLEOTIDE SEQUENCE [LARGE SCALE GENOMIC DNA]</scope>
    <source>
        <strain evidence="2 3">MAH-20</strain>
    </source>
</reference>
<dbReference type="Proteomes" id="UP000441389">
    <property type="component" value="Unassembled WGS sequence"/>
</dbReference>